<evidence type="ECO:0000256" key="4">
    <source>
        <dbReference type="ARBA" id="ARBA00022833"/>
    </source>
</evidence>
<reference evidence="8" key="1">
    <citation type="submission" date="2023-06" db="EMBL/GenBank/DDBJ databases">
        <authorList>
            <consortium name="Lawrence Berkeley National Laboratory"/>
            <person name="Ahrendt S."/>
            <person name="Sahu N."/>
            <person name="Indic B."/>
            <person name="Wong-Bajracharya J."/>
            <person name="Merenyi Z."/>
            <person name="Ke H.-M."/>
            <person name="Monk M."/>
            <person name="Kocsube S."/>
            <person name="Drula E."/>
            <person name="Lipzen A."/>
            <person name="Balint B."/>
            <person name="Henrissat B."/>
            <person name="Andreopoulos B."/>
            <person name="Martin F.M."/>
            <person name="Harder C.B."/>
            <person name="Rigling D."/>
            <person name="Ford K.L."/>
            <person name="Foster G.D."/>
            <person name="Pangilinan J."/>
            <person name="Papanicolaou A."/>
            <person name="Barry K."/>
            <person name="LaButti K."/>
            <person name="Viragh M."/>
            <person name="Koriabine M."/>
            <person name="Yan M."/>
            <person name="Riley R."/>
            <person name="Champramary S."/>
            <person name="Plett K.L."/>
            <person name="Tsai I.J."/>
            <person name="Slot J."/>
            <person name="Sipos G."/>
            <person name="Plett J."/>
            <person name="Nagy L.G."/>
            <person name="Grigoriev I.V."/>
        </authorList>
    </citation>
    <scope>NUCLEOTIDE SEQUENCE</scope>
    <source>
        <strain evidence="8">ICMP 16352</strain>
    </source>
</reference>
<evidence type="ECO:0000313" key="7">
    <source>
        <dbReference type="EMBL" id="KAK0476386.1"/>
    </source>
</evidence>
<dbReference type="EMBL" id="JAUEPR010000010">
    <property type="protein sequence ID" value="KAK0480395.1"/>
    <property type="molecule type" value="Genomic_DNA"/>
</dbReference>
<dbReference type="Gene3D" id="3.30.160.60">
    <property type="entry name" value="Classic Zinc Finger"/>
    <property type="match status" value="1"/>
</dbReference>
<feature type="domain" description="C2H2-type" evidence="6">
    <location>
        <begin position="230"/>
        <end position="257"/>
    </location>
</feature>
<comment type="caution">
    <text evidence="8">The sequence shown here is derived from an EMBL/GenBank/DDBJ whole genome shotgun (WGS) entry which is preliminary data.</text>
</comment>
<keyword evidence="1" id="KW-0479">Metal-binding</keyword>
<accession>A0AA39PAN3</accession>
<dbReference type="SMART" id="SM00355">
    <property type="entry name" value="ZnF_C2H2"/>
    <property type="match status" value="2"/>
</dbReference>
<dbReference type="Proteomes" id="UP001175227">
    <property type="component" value="Unassembled WGS sequence"/>
</dbReference>
<evidence type="ECO:0000256" key="2">
    <source>
        <dbReference type="ARBA" id="ARBA00022737"/>
    </source>
</evidence>
<keyword evidence="4" id="KW-0862">Zinc</keyword>
<evidence type="ECO:0000256" key="3">
    <source>
        <dbReference type="ARBA" id="ARBA00022771"/>
    </source>
</evidence>
<keyword evidence="3 5" id="KW-0863">Zinc-finger</keyword>
<keyword evidence="2" id="KW-0677">Repeat</keyword>
<dbReference type="EMBL" id="JAUEPR010000020">
    <property type="protein sequence ID" value="KAK0476386.1"/>
    <property type="molecule type" value="Genomic_DNA"/>
</dbReference>
<dbReference type="AlphaFoldDB" id="A0AA39PAN3"/>
<organism evidence="8 9">
    <name type="scientific">Armillaria novae-zelandiae</name>
    <dbReference type="NCBI Taxonomy" id="153914"/>
    <lineage>
        <taxon>Eukaryota</taxon>
        <taxon>Fungi</taxon>
        <taxon>Dikarya</taxon>
        <taxon>Basidiomycota</taxon>
        <taxon>Agaricomycotina</taxon>
        <taxon>Agaricomycetes</taxon>
        <taxon>Agaricomycetidae</taxon>
        <taxon>Agaricales</taxon>
        <taxon>Marasmiineae</taxon>
        <taxon>Physalacriaceae</taxon>
        <taxon>Armillaria</taxon>
    </lineage>
</organism>
<sequence>MAYQTDLSGQSFEVPLQQRYSGHPNQFQQQEHMLDYVSSQPDNSIIHSYPPATGRLSYHGSQEVPGQTIAYTGHSSNYAGNAGQGMNSLLSAYENNTSAHNGPLTTSQYQERFGGNLRPGVGAYGFSTNDHIPPSQPSVPYTSGNHASQNIPRRATRTTKAGTLGKGLCKCDLGCGLEYPASKTQHHLNHYHSSLQREGGQIVCPLHQEKITEDNFARHIREVHHKSEEFQCLQCGRPFGRWGNLLRHMKTHQSPSDIGS</sequence>
<evidence type="ECO:0000313" key="9">
    <source>
        <dbReference type="Proteomes" id="UP001175227"/>
    </source>
</evidence>
<name>A0AA39PAN3_9AGAR</name>
<protein>
    <recommendedName>
        <fullName evidence="6">C2H2-type domain-containing protein</fullName>
    </recommendedName>
</protein>
<evidence type="ECO:0000256" key="5">
    <source>
        <dbReference type="PROSITE-ProRule" id="PRU00042"/>
    </source>
</evidence>
<dbReference type="GO" id="GO:0008270">
    <property type="term" value="F:zinc ion binding"/>
    <property type="evidence" value="ECO:0007669"/>
    <property type="project" value="UniProtKB-KW"/>
</dbReference>
<dbReference type="Pfam" id="PF00096">
    <property type="entry name" value="zf-C2H2"/>
    <property type="match status" value="1"/>
</dbReference>
<evidence type="ECO:0000256" key="1">
    <source>
        <dbReference type="ARBA" id="ARBA00022723"/>
    </source>
</evidence>
<dbReference type="FunFam" id="3.30.160.60:FF:000100">
    <property type="entry name" value="Zinc finger 45-like"/>
    <property type="match status" value="1"/>
</dbReference>
<gene>
    <name evidence="8" type="ORF">IW261DRAFT_131301</name>
    <name evidence="7" type="ORF">IW261DRAFT_420404</name>
</gene>
<dbReference type="PROSITE" id="PS50157">
    <property type="entry name" value="ZINC_FINGER_C2H2_2"/>
    <property type="match status" value="1"/>
</dbReference>
<evidence type="ECO:0000259" key="6">
    <source>
        <dbReference type="PROSITE" id="PS50157"/>
    </source>
</evidence>
<dbReference type="InterPro" id="IPR036236">
    <property type="entry name" value="Znf_C2H2_sf"/>
</dbReference>
<proteinExistence type="predicted"/>
<dbReference type="InterPro" id="IPR013087">
    <property type="entry name" value="Znf_C2H2_type"/>
</dbReference>
<evidence type="ECO:0000313" key="8">
    <source>
        <dbReference type="EMBL" id="KAK0480395.1"/>
    </source>
</evidence>
<keyword evidence="9" id="KW-1185">Reference proteome</keyword>
<dbReference type="PROSITE" id="PS00028">
    <property type="entry name" value="ZINC_FINGER_C2H2_1"/>
    <property type="match status" value="1"/>
</dbReference>
<dbReference type="SUPFAM" id="SSF57667">
    <property type="entry name" value="beta-beta-alpha zinc fingers"/>
    <property type="match status" value="1"/>
</dbReference>